<dbReference type="EMBL" id="JAJAGQ010000010">
    <property type="protein sequence ID" value="KAJ8550937.1"/>
    <property type="molecule type" value="Genomic_DNA"/>
</dbReference>
<dbReference type="Proteomes" id="UP001152561">
    <property type="component" value="Unassembled WGS sequence"/>
</dbReference>
<evidence type="ECO:0000313" key="3">
    <source>
        <dbReference type="Proteomes" id="UP001152561"/>
    </source>
</evidence>
<protein>
    <submittedName>
        <fullName evidence="2">Uncharacterized protein</fullName>
    </submittedName>
</protein>
<dbReference type="AlphaFoldDB" id="A0A9Q1M394"/>
<name>A0A9Q1M394_9SOLA</name>
<keyword evidence="3" id="KW-1185">Reference proteome</keyword>
<feature type="compositionally biased region" description="Low complexity" evidence="1">
    <location>
        <begin position="73"/>
        <end position="96"/>
    </location>
</feature>
<reference evidence="3" key="1">
    <citation type="journal article" date="2023" name="Proc. Natl. Acad. Sci. U.S.A.">
        <title>Genomic and structural basis for evolution of tropane alkaloid biosynthesis.</title>
        <authorList>
            <person name="Wanga Y.-J."/>
            <person name="Taina T."/>
            <person name="Yua J.-Y."/>
            <person name="Lia J."/>
            <person name="Xua B."/>
            <person name="Chenc J."/>
            <person name="D'Auriad J.C."/>
            <person name="Huanga J.-P."/>
            <person name="Huanga S.-X."/>
        </authorList>
    </citation>
    <scope>NUCLEOTIDE SEQUENCE [LARGE SCALE GENOMIC DNA]</scope>
    <source>
        <strain evidence="3">cv. KIB-2019</strain>
    </source>
</reference>
<sequence>MNTAGHGYMVQGESSSMSTARNLNIHTGHGYIIQGESSNMGAARGYMSQGVVNTTPNFIRDQFNQIIQFINASGSNANTGSNEGTSTTTGNNEGNALMAGRNQSFGR</sequence>
<feature type="region of interest" description="Disordered" evidence="1">
    <location>
        <begin position="73"/>
        <end position="107"/>
    </location>
</feature>
<proteinExistence type="predicted"/>
<gene>
    <name evidence="2" type="ORF">K7X08_000307</name>
</gene>
<organism evidence="2 3">
    <name type="scientific">Anisodus acutangulus</name>
    <dbReference type="NCBI Taxonomy" id="402998"/>
    <lineage>
        <taxon>Eukaryota</taxon>
        <taxon>Viridiplantae</taxon>
        <taxon>Streptophyta</taxon>
        <taxon>Embryophyta</taxon>
        <taxon>Tracheophyta</taxon>
        <taxon>Spermatophyta</taxon>
        <taxon>Magnoliopsida</taxon>
        <taxon>eudicotyledons</taxon>
        <taxon>Gunneridae</taxon>
        <taxon>Pentapetalae</taxon>
        <taxon>asterids</taxon>
        <taxon>lamiids</taxon>
        <taxon>Solanales</taxon>
        <taxon>Solanaceae</taxon>
        <taxon>Solanoideae</taxon>
        <taxon>Hyoscyameae</taxon>
        <taxon>Anisodus</taxon>
    </lineage>
</organism>
<evidence type="ECO:0000313" key="2">
    <source>
        <dbReference type="EMBL" id="KAJ8550937.1"/>
    </source>
</evidence>
<evidence type="ECO:0000256" key="1">
    <source>
        <dbReference type="SAM" id="MobiDB-lite"/>
    </source>
</evidence>
<accession>A0A9Q1M394</accession>
<comment type="caution">
    <text evidence="2">The sequence shown here is derived from an EMBL/GenBank/DDBJ whole genome shotgun (WGS) entry which is preliminary data.</text>
</comment>